<dbReference type="SUPFAM" id="SSF81296">
    <property type="entry name" value="E set domains"/>
    <property type="match status" value="1"/>
</dbReference>
<dbReference type="Pfam" id="PF02922">
    <property type="entry name" value="CBM_48"/>
    <property type="match status" value="1"/>
</dbReference>
<comment type="pathway">
    <text evidence="2 14">Glycan biosynthesis; trehalose biosynthesis.</text>
</comment>
<dbReference type="InterPro" id="IPR014756">
    <property type="entry name" value="Ig_E-set"/>
</dbReference>
<feature type="active site" description="Proton donor" evidence="15">
    <location>
        <position position="291"/>
    </location>
</feature>
<dbReference type="SMART" id="SM00642">
    <property type="entry name" value="Aamy"/>
    <property type="match status" value="1"/>
</dbReference>
<feature type="active site" description="Nucleophile" evidence="15">
    <location>
        <position position="258"/>
    </location>
</feature>
<evidence type="ECO:0000256" key="4">
    <source>
        <dbReference type="ARBA" id="ARBA00012268"/>
    </source>
</evidence>
<dbReference type="InterPro" id="IPR013783">
    <property type="entry name" value="Ig-like_fold"/>
</dbReference>
<keyword evidence="7 14" id="KW-0378">Hydrolase</keyword>
<feature type="domain" description="Glycosyl hydrolase family 13 catalytic" evidence="17">
    <location>
        <begin position="92"/>
        <end position="451"/>
    </location>
</feature>
<evidence type="ECO:0000256" key="6">
    <source>
        <dbReference type="ARBA" id="ARBA00022490"/>
    </source>
</evidence>
<evidence type="ECO:0000259" key="17">
    <source>
        <dbReference type="SMART" id="SM00642"/>
    </source>
</evidence>
<proteinExistence type="inferred from homology"/>
<dbReference type="Gene3D" id="2.60.40.1180">
    <property type="entry name" value="Golgi alpha-mannosidase II"/>
    <property type="match status" value="1"/>
</dbReference>
<evidence type="ECO:0000256" key="5">
    <source>
        <dbReference type="ARBA" id="ARBA00015938"/>
    </source>
</evidence>
<name>A0A7V7KYN9_9GAMM</name>
<sequence>MTPQHGAQVQADGSTHFSLWAPNARNVTLVMADRAIADRPELVMTAEQDGWFTARVPEAIGCRYRFRIDHQLEVPDPASRWQPEGAAGPSCVIDPHSYSWQVSNWLGRPWHETVLYEVHPGVMGGYSGIQAQLSRLAEMGVTAIELMPLNEVPGQRNWGYDGVLPFAPQSSYGTPEQLRELIDQAHALGLMVFVDVVYNHFGPEGNYLGEYAADFFRTDIVTPWGPAIDFRRQAVRSFFCENALMWLQDYRVDGLRLDAAHAISEQSFLVELASQVRSVLPPERHVHLVLENEHNDASLLAEGFDAQWNDDGHNTLHALLTGESESYYADFATDTTHKLARCLQEGFVYQGEPNRHGVARGEPSGELPPTAFVLFLQNHDQVGNRALGERLIHLTEQPALKAATALLLLSPMIPLLFMGEEWGSEQPFQFFTDYHDELAQAVREGRRNEFSEFSAFADAVARNHIPDPNAVATFQASQPNWSDLELPKHREWADYYRRLLQIRHQYIIPHLVGSRAEAAHVLADKAVTASWTLGNQSRLRIDLNLSETSVTTPPLTKAAKVIFAYGEDVAGAANHLPPLSVVVSVEAEA</sequence>
<evidence type="ECO:0000256" key="1">
    <source>
        <dbReference type="ARBA" id="ARBA00004496"/>
    </source>
</evidence>
<keyword evidence="9 14" id="KW-0326">Glycosidase</keyword>
<dbReference type="Gene3D" id="1.10.10.760">
    <property type="entry name" value="E-set domains of sugar-utilizing enzymes"/>
    <property type="match status" value="1"/>
</dbReference>
<dbReference type="SUPFAM" id="SSF51445">
    <property type="entry name" value="(Trans)glycosidases"/>
    <property type="match status" value="1"/>
</dbReference>
<dbReference type="EC" id="3.2.1.141" evidence="4 13"/>
<dbReference type="Gene3D" id="3.20.20.80">
    <property type="entry name" value="Glycosidases"/>
    <property type="match status" value="1"/>
</dbReference>
<dbReference type="PIRSF" id="PIRSF006337">
    <property type="entry name" value="Trehalose_TreZ"/>
    <property type="match status" value="1"/>
</dbReference>
<dbReference type="InterPro" id="IPR013780">
    <property type="entry name" value="Glyco_hydro_b"/>
</dbReference>
<evidence type="ECO:0000256" key="14">
    <source>
        <dbReference type="PIRNR" id="PIRNR006337"/>
    </source>
</evidence>
<dbReference type="InterPro" id="IPR004193">
    <property type="entry name" value="Glyco_hydro_13_N"/>
</dbReference>
<dbReference type="CDD" id="cd11325">
    <property type="entry name" value="AmyAc_GTHase"/>
    <property type="match status" value="1"/>
</dbReference>
<comment type="caution">
    <text evidence="18">The sequence shown here is derived from an EMBL/GenBank/DDBJ whole genome shotgun (WGS) entry which is preliminary data.</text>
</comment>
<evidence type="ECO:0000256" key="13">
    <source>
        <dbReference type="NCBIfam" id="TIGR02402"/>
    </source>
</evidence>
<dbReference type="Proteomes" id="UP000463138">
    <property type="component" value="Unassembled WGS sequence"/>
</dbReference>
<evidence type="ECO:0000256" key="11">
    <source>
        <dbReference type="ARBA" id="ARBA00033284"/>
    </source>
</evidence>
<gene>
    <name evidence="18" type="primary">treZ</name>
    <name evidence="18" type="ORF">DT594_00920</name>
</gene>
<evidence type="ECO:0000256" key="2">
    <source>
        <dbReference type="ARBA" id="ARBA00005199"/>
    </source>
</evidence>
<dbReference type="InterPro" id="IPR022567">
    <property type="entry name" value="DUF3459"/>
</dbReference>
<accession>A0A7V7KYN9</accession>
<comment type="similarity">
    <text evidence="3 14">Belongs to the glycosyl hydrolase 13 family.</text>
</comment>
<dbReference type="UniPathway" id="UPA00299"/>
<dbReference type="GO" id="GO:0033942">
    <property type="term" value="F:4-alpha-D-(1-&gt;4)-alpha-D-glucanotrehalose trehalohydrolase activity"/>
    <property type="evidence" value="ECO:0007669"/>
    <property type="project" value="UniProtKB-EC"/>
</dbReference>
<organism evidence="18 19">
    <name type="scientific">Halopseudomonas laoshanensis</name>
    <dbReference type="NCBI Taxonomy" id="2268758"/>
    <lineage>
        <taxon>Bacteria</taxon>
        <taxon>Pseudomonadati</taxon>
        <taxon>Pseudomonadota</taxon>
        <taxon>Gammaproteobacteria</taxon>
        <taxon>Pseudomonadales</taxon>
        <taxon>Pseudomonadaceae</taxon>
        <taxon>Halopseudomonas</taxon>
    </lineage>
</organism>
<dbReference type="Pfam" id="PF00128">
    <property type="entry name" value="Alpha-amylase"/>
    <property type="match status" value="1"/>
</dbReference>
<feature type="site" description="Transition state stabilizer" evidence="16">
    <location>
        <position position="380"/>
    </location>
</feature>
<evidence type="ECO:0000256" key="10">
    <source>
        <dbReference type="ARBA" id="ARBA00032057"/>
    </source>
</evidence>
<comment type="subcellular location">
    <subcellularLocation>
        <location evidence="1 15">Cytoplasm</location>
    </subcellularLocation>
</comment>
<dbReference type="Pfam" id="PF11941">
    <property type="entry name" value="DUF3459"/>
    <property type="match status" value="1"/>
</dbReference>
<evidence type="ECO:0000256" key="3">
    <source>
        <dbReference type="ARBA" id="ARBA00008061"/>
    </source>
</evidence>
<evidence type="ECO:0000256" key="16">
    <source>
        <dbReference type="PIRSR" id="PIRSR006337-3"/>
    </source>
</evidence>
<dbReference type="GO" id="GO:0005737">
    <property type="term" value="C:cytoplasm"/>
    <property type="evidence" value="ECO:0007669"/>
    <property type="project" value="UniProtKB-SubCell"/>
</dbReference>
<reference evidence="18 19" key="1">
    <citation type="submission" date="2018-07" db="EMBL/GenBank/DDBJ databases">
        <title>Pseudomonas laoshanensis sp. nov., isolated from soil.</title>
        <authorList>
            <person name="Sun J."/>
            <person name="Yu L."/>
            <person name="Wang M."/>
            <person name="Zhang C."/>
        </authorList>
    </citation>
    <scope>NUCLEOTIDE SEQUENCE [LARGE SCALE GENOMIC DNA]</scope>
    <source>
        <strain evidence="18 19">Y22</strain>
    </source>
</reference>
<dbReference type="InterPro" id="IPR044901">
    <property type="entry name" value="Trehalose_TreZ_E-set_sf"/>
</dbReference>
<dbReference type="InterPro" id="IPR006047">
    <property type="entry name" value="GH13_cat_dom"/>
</dbReference>
<keyword evidence="6" id="KW-0963">Cytoplasm</keyword>
<keyword evidence="8" id="KW-0119">Carbohydrate metabolism</keyword>
<dbReference type="PANTHER" id="PTHR43651:SF11">
    <property type="entry name" value="MALTO-OLIGOSYLTREHALOSE TREHALOHYDROLASE"/>
    <property type="match status" value="1"/>
</dbReference>
<evidence type="ECO:0000313" key="18">
    <source>
        <dbReference type="EMBL" id="KAA0696987.1"/>
    </source>
</evidence>
<evidence type="ECO:0000256" key="8">
    <source>
        <dbReference type="ARBA" id="ARBA00023277"/>
    </source>
</evidence>
<evidence type="ECO:0000256" key="9">
    <source>
        <dbReference type="ARBA" id="ARBA00023295"/>
    </source>
</evidence>
<evidence type="ECO:0000313" key="19">
    <source>
        <dbReference type="Proteomes" id="UP000463138"/>
    </source>
</evidence>
<dbReference type="AlphaFoldDB" id="A0A7V7KYN9"/>
<evidence type="ECO:0000256" key="7">
    <source>
        <dbReference type="ARBA" id="ARBA00022801"/>
    </source>
</evidence>
<dbReference type="OrthoDB" id="9800174at2"/>
<dbReference type="GO" id="GO:0005992">
    <property type="term" value="P:trehalose biosynthetic process"/>
    <property type="evidence" value="ECO:0007669"/>
    <property type="project" value="UniProtKB-UniRule"/>
</dbReference>
<dbReference type="CDD" id="cd02853">
    <property type="entry name" value="E_set_MTHase_like_N"/>
    <property type="match status" value="1"/>
</dbReference>
<dbReference type="InterPro" id="IPR017853">
    <property type="entry name" value="GH"/>
</dbReference>
<dbReference type="InterPro" id="IPR012768">
    <property type="entry name" value="Trehalose_TreZ"/>
</dbReference>
<dbReference type="EMBL" id="QOVF01000001">
    <property type="protein sequence ID" value="KAA0696987.1"/>
    <property type="molecule type" value="Genomic_DNA"/>
</dbReference>
<keyword evidence="19" id="KW-1185">Reference proteome</keyword>
<dbReference type="PANTHER" id="PTHR43651">
    <property type="entry name" value="1,4-ALPHA-GLUCAN-BRANCHING ENZYME"/>
    <property type="match status" value="1"/>
</dbReference>
<dbReference type="NCBIfam" id="TIGR02402">
    <property type="entry name" value="trehalose_TreZ"/>
    <property type="match status" value="1"/>
</dbReference>
<protein>
    <recommendedName>
        <fullName evidence="5 13">Malto-oligosyltrehalose trehalohydrolase</fullName>
        <shortName evidence="14">MTHase</shortName>
        <ecNumber evidence="4 13">3.2.1.141</ecNumber>
    </recommendedName>
    <alternativeName>
        <fullName evidence="11 14">4-alpha-D-((1-&gt;4)-alpha-D-glucano)trehalose trehalohydrolase</fullName>
    </alternativeName>
    <alternativeName>
        <fullName evidence="10 14">Maltooligosyl trehalose trehalohydrolase</fullName>
    </alternativeName>
</protein>
<evidence type="ECO:0000256" key="15">
    <source>
        <dbReference type="PIRSR" id="PIRSR006337-1"/>
    </source>
</evidence>
<evidence type="ECO:0000256" key="12">
    <source>
        <dbReference type="ARBA" id="ARBA00034013"/>
    </source>
</evidence>
<dbReference type="Gene3D" id="2.60.40.10">
    <property type="entry name" value="Immunoglobulins"/>
    <property type="match status" value="1"/>
</dbReference>
<comment type="catalytic activity">
    <reaction evidence="12 14">
        <text>hydrolysis of (1-&gt;4)-alpha-D-glucosidic linkage in 4-alpha-D-[(1-&gt;4)-alpha-D-glucanosyl]n trehalose to yield trehalose and (1-&gt;4)-alpha-D-glucan.</text>
        <dbReference type="EC" id="3.2.1.141"/>
    </reaction>
</comment>